<dbReference type="Pfam" id="PF09747">
    <property type="entry name" value="CCD97-like_C"/>
    <property type="match status" value="1"/>
</dbReference>
<feature type="compositionally biased region" description="Polar residues" evidence="1">
    <location>
        <begin position="1"/>
        <end position="11"/>
    </location>
</feature>
<proteinExistence type="predicted"/>
<gene>
    <name evidence="3" type="ORF">QBC47DRAFT_374314</name>
</gene>
<dbReference type="InterPro" id="IPR040233">
    <property type="entry name" value="CCD97-like_C"/>
</dbReference>
<evidence type="ECO:0000313" key="3">
    <source>
        <dbReference type="EMBL" id="KAK1758329.1"/>
    </source>
</evidence>
<sequence>MADTHPNSYTHATPRPDRPPEEAARIRIKNRRVQYLSRNPEYYNLARHDYTDTALYRVLVLNFLTPAEREARGRTHSRSDHFSQAQASMVHSLAPGPPPPAPAPDLNGGYHHPEEVVGPSPSFSSPSPASSSCTAGRESSPPDMAVDMPRGAANRTFITPPNSKEEGKKLWDEFLRCRFVDGLDEEFEYGEVDGDEEYDELERRDEEDAWFDEESPRWEGDDGDGHVVVNGGDQGSGGGGGRVHLTGETGIQDF</sequence>
<dbReference type="PANTHER" id="PTHR31840:SF1">
    <property type="entry name" value="COILED-COIL DOMAIN-CONTAINING PROTEIN 97"/>
    <property type="match status" value="1"/>
</dbReference>
<dbReference type="AlphaFoldDB" id="A0AAJ0BJJ7"/>
<dbReference type="EMBL" id="MU839829">
    <property type="protein sequence ID" value="KAK1758329.1"/>
    <property type="molecule type" value="Genomic_DNA"/>
</dbReference>
<feature type="region of interest" description="Disordered" evidence="1">
    <location>
        <begin position="90"/>
        <end position="165"/>
    </location>
</feature>
<feature type="compositionally biased region" description="Gly residues" evidence="1">
    <location>
        <begin position="232"/>
        <end position="242"/>
    </location>
</feature>
<evidence type="ECO:0000259" key="2">
    <source>
        <dbReference type="Pfam" id="PF09747"/>
    </source>
</evidence>
<feature type="compositionally biased region" description="Low complexity" evidence="1">
    <location>
        <begin position="119"/>
        <end position="132"/>
    </location>
</feature>
<evidence type="ECO:0000313" key="4">
    <source>
        <dbReference type="Proteomes" id="UP001239445"/>
    </source>
</evidence>
<name>A0AAJ0BJJ7_9PEZI</name>
<feature type="region of interest" description="Disordered" evidence="1">
    <location>
        <begin position="188"/>
        <end position="254"/>
    </location>
</feature>
<feature type="region of interest" description="Disordered" evidence="1">
    <location>
        <begin position="1"/>
        <end position="22"/>
    </location>
</feature>
<feature type="compositionally biased region" description="Basic and acidic residues" evidence="1">
    <location>
        <begin position="214"/>
        <end position="225"/>
    </location>
</feature>
<feature type="domain" description="CCD97-like C-terminal" evidence="2">
    <location>
        <begin position="156"/>
        <end position="214"/>
    </location>
</feature>
<protein>
    <recommendedName>
        <fullName evidence="2">CCD97-like C-terminal domain-containing protein</fullName>
    </recommendedName>
</protein>
<dbReference type="PANTHER" id="PTHR31840">
    <property type="entry name" value="COILED-COIL DOMAIN-CONTAINING PROTEIN 97"/>
    <property type="match status" value="1"/>
</dbReference>
<dbReference type="Proteomes" id="UP001239445">
    <property type="component" value="Unassembled WGS sequence"/>
</dbReference>
<accession>A0AAJ0BJJ7</accession>
<organism evidence="3 4">
    <name type="scientific">Echria macrotheca</name>
    <dbReference type="NCBI Taxonomy" id="438768"/>
    <lineage>
        <taxon>Eukaryota</taxon>
        <taxon>Fungi</taxon>
        <taxon>Dikarya</taxon>
        <taxon>Ascomycota</taxon>
        <taxon>Pezizomycotina</taxon>
        <taxon>Sordariomycetes</taxon>
        <taxon>Sordariomycetidae</taxon>
        <taxon>Sordariales</taxon>
        <taxon>Schizotheciaceae</taxon>
        <taxon>Echria</taxon>
    </lineage>
</organism>
<feature type="compositionally biased region" description="Low complexity" evidence="1">
    <location>
        <begin position="243"/>
        <end position="254"/>
    </location>
</feature>
<feature type="compositionally biased region" description="Acidic residues" evidence="1">
    <location>
        <begin position="188"/>
        <end position="200"/>
    </location>
</feature>
<dbReference type="InterPro" id="IPR018613">
    <property type="entry name" value="Ccdc97-like"/>
</dbReference>
<comment type="caution">
    <text evidence="3">The sequence shown here is derived from an EMBL/GenBank/DDBJ whole genome shotgun (WGS) entry which is preliminary data.</text>
</comment>
<reference evidence="3" key="1">
    <citation type="submission" date="2023-06" db="EMBL/GenBank/DDBJ databases">
        <title>Genome-scale phylogeny and comparative genomics of the fungal order Sordariales.</title>
        <authorList>
            <consortium name="Lawrence Berkeley National Laboratory"/>
            <person name="Hensen N."/>
            <person name="Bonometti L."/>
            <person name="Westerberg I."/>
            <person name="Brannstrom I.O."/>
            <person name="Guillou S."/>
            <person name="Cros-Aarteil S."/>
            <person name="Calhoun S."/>
            <person name="Haridas S."/>
            <person name="Kuo A."/>
            <person name="Mondo S."/>
            <person name="Pangilinan J."/>
            <person name="Riley R."/>
            <person name="Labutti K."/>
            <person name="Andreopoulos B."/>
            <person name="Lipzen A."/>
            <person name="Chen C."/>
            <person name="Yanf M."/>
            <person name="Daum C."/>
            <person name="Ng V."/>
            <person name="Clum A."/>
            <person name="Steindorff A."/>
            <person name="Ohm R."/>
            <person name="Martin F."/>
            <person name="Silar P."/>
            <person name="Natvig D."/>
            <person name="Lalanne C."/>
            <person name="Gautier V."/>
            <person name="Ament-Velasquez S.L."/>
            <person name="Kruys A."/>
            <person name="Hutchinson M.I."/>
            <person name="Powell A.J."/>
            <person name="Barry K."/>
            <person name="Miller A.N."/>
            <person name="Grigoriev I.V."/>
            <person name="Debuchy R."/>
            <person name="Gladieux P."/>
            <person name="Thoren M.H."/>
            <person name="Johannesson H."/>
        </authorList>
    </citation>
    <scope>NUCLEOTIDE SEQUENCE</scope>
    <source>
        <strain evidence="3">PSN4</strain>
    </source>
</reference>
<evidence type="ECO:0000256" key="1">
    <source>
        <dbReference type="SAM" id="MobiDB-lite"/>
    </source>
</evidence>
<keyword evidence="4" id="KW-1185">Reference proteome</keyword>